<comment type="similarity">
    <text evidence="6">Belongs to the peptidase M3B family.</text>
</comment>
<dbReference type="Gene3D" id="1.10.1370.20">
    <property type="entry name" value="Oligoendopeptidase f, C-terminal domain"/>
    <property type="match status" value="1"/>
</dbReference>
<comment type="function">
    <text evidence="6">Has oligopeptidase activity and degrades a variety of small bioactive peptides.</text>
</comment>
<dbReference type="Gene3D" id="1.20.140.70">
    <property type="entry name" value="Oligopeptidase f, N-terminal domain"/>
    <property type="match status" value="1"/>
</dbReference>
<dbReference type="NCBIfam" id="TIGR00181">
    <property type="entry name" value="pepF"/>
    <property type="match status" value="1"/>
</dbReference>
<name>A0A640WHF4_9GAMM</name>
<dbReference type="GO" id="GO:0046872">
    <property type="term" value="F:metal ion binding"/>
    <property type="evidence" value="ECO:0007669"/>
    <property type="project" value="UniProtKB-UniRule"/>
</dbReference>
<accession>A0A640WHF4</accession>
<gene>
    <name evidence="9" type="primary">pepF</name>
    <name evidence="9" type="ORF">F0A16_05725</name>
</gene>
<keyword evidence="2 6" id="KW-0479">Metal-binding</keyword>
<evidence type="ECO:0000259" key="7">
    <source>
        <dbReference type="Pfam" id="PF01432"/>
    </source>
</evidence>
<evidence type="ECO:0000256" key="6">
    <source>
        <dbReference type="RuleBase" id="RU368091"/>
    </source>
</evidence>
<dbReference type="SUPFAM" id="SSF55486">
    <property type="entry name" value="Metalloproteases ('zincins'), catalytic domain"/>
    <property type="match status" value="1"/>
</dbReference>
<feature type="domain" description="Oligopeptidase F N-terminal" evidence="8">
    <location>
        <begin position="162"/>
        <end position="226"/>
    </location>
</feature>
<dbReference type="EC" id="3.4.24.-" evidence="6"/>
<dbReference type="EMBL" id="VTPX01000002">
    <property type="protein sequence ID" value="KAA0019816.1"/>
    <property type="molecule type" value="Genomic_DNA"/>
</dbReference>
<comment type="cofactor">
    <cofactor evidence="6">
        <name>Zn(2+)</name>
        <dbReference type="ChEBI" id="CHEBI:29105"/>
    </cofactor>
    <text evidence="6">Binds 1 zinc ion.</text>
</comment>
<sequence length="650" mass="73556">MQPTTDDQQQQSTREAIVVFNRLTDNKTVTSLILGALLTSASFTASSGALAQSPPPSAENGVWDLTDLYPSLDDWQQALKDVDRRIQSLGDYQTTLTESPKALATALDAIRSVEKSASRAQTYASLQADEDLRDGQAQERRGRAEQLMARFESAIGYLRPTLIQMDRDTLSSWLSNPQLQDHRRFLENVIREAPHTLSKQTETALAALGPVMSHETPYSLLANSDIDWPTITIDGKSVRLDAAGYSHWRESKDRDVRQRVFDAYWPAWQQFTSTFGSLLNSQVQQHVTESRLRHYESAMAAAVSRDDIPPAVYQQLIDSTNDHLGTLHRYLKLRQRILGVDQLHYYDIYPPLAELDKTFDLDDARQLTREATAPLGPHYAELLKRATDSPWTSAYPSQGKRSGAYMNGSAYDVHPYVLMNFNGSYGDVSTYAHEWGHGVHSMLTEENQPYPTSDYSIFTAEVASTTNEQLLVDRMIQQAKAPEEKLFYIGQALEAIRGTYFRQAQFAEFELAIHRAAENGEQLSGDRLTQMYGEILRKYYGVDKGITTIDEADYAEWAYIPHFYYDFYVYQYATSITAAQMFAHGLERDPKAWRDRYLNVLSQGGSQSGYQLLKKAGVDLATPAPYDNLIQDMNKLIDEAEDILDRLDED</sequence>
<dbReference type="PANTHER" id="PTHR11804">
    <property type="entry name" value="PROTEASE M3 THIMET OLIGOPEPTIDASE-RELATED"/>
    <property type="match status" value="1"/>
</dbReference>
<dbReference type="GO" id="GO:0006518">
    <property type="term" value="P:peptide metabolic process"/>
    <property type="evidence" value="ECO:0007669"/>
    <property type="project" value="TreeGrafter"/>
</dbReference>
<evidence type="ECO:0000256" key="5">
    <source>
        <dbReference type="ARBA" id="ARBA00023049"/>
    </source>
</evidence>
<evidence type="ECO:0000256" key="2">
    <source>
        <dbReference type="ARBA" id="ARBA00022723"/>
    </source>
</evidence>
<dbReference type="Proteomes" id="UP000466024">
    <property type="component" value="Unassembled WGS sequence"/>
</dbReference>
<feature type="domain" description="Peptidase M3A/M3B catalytic" evidence="7">
    <location>
        <begin position="250"/>
        <end position="628"/>
    </location>
</feature>
<dbReference type="InterPro" id="IPR001567">
    <property type="entry name" value="Pept_M3A_M3B_dom"/>
</dbReference>
<proteinExistence type="inferred from homology"/>
<dbReference type="GO" id="GO:0006508">
    <property type="term" value="P:proteolysis"/>
    <property type="evidence" value="ECO:0007669"/>
    <property type="project" value="UniProtKB-KW"/>
</dbReference>
<dbReference type="InterPro" id="IPR013647">
    <property type="entry name" value="OligopepF_N_dom"/>
</dbReference>
<protein>
    <recommendedName>
        <fullName evidence="6">Oligopeptidase F</fullName>
        <ecNumber evidence="6">3.4.24.-</ecNumber>
    </recommendedName>
</protein>
<organism evidence="9 10">
    <name type="scientific">Salinicola corii</name>
    <dbReference type="NCBI Taxonomy" id="2606937"/>
    <lineage>
        <taxon>Bacteria</taxon>
        <taxon>Pseudomonadati</taxon>
        <taxon>Pseudomonadota</taxon>
        <taxon>Gammaproteobacteria</taxon>
        <taxon>Oceanospirillales</taxon>
        <taxon>Halomonadaceae</taxon>
        <taxon>Salinicola</taxon>
    </lineage>
</organism>
<keyword evidence="10" id="KW-1185">Reference proteome</keyword>
<keyword evidence="5 6" id="KW-0482">Metalloprotease</keyword>
<dbReference type="GO" id="GO:0004222">
    <property type="term" value="F:metalloendopeptidase activity"/>
    <property type="evidence" value="ECO:0007669"/>
    <property type="project" value="UniProtKB-UniRule"/>
</dbReference>
<evidence type="ECO:0000256" key="4">
    <source>
        <dbReference type="ARBA" id="ARBA00022833"/>
    </source>
</evidence>
<dbReference type="CDD" id="cd09608">
    <property type="entry name" value="M3B_PepF"/>
    <property type="match status" value="1"/>
</dbReference>
<dbReference type="Pfam" id="PF08439">
    <property type="entry name" value="Peptidase_M3_N"/>
    <property type="match status" value="1"/>
</dbReference>
<keyword evidence="4 6" id="KW-0862">Zinc</keyword>
<dbReference type="AlphaFoldDB" id="A0A640WHF4"/>
<evidence type="ECO:0000313" key="9">
    <source>
        <dbReference type="EMBL" id="KAA0019816.1"/>
    </source>
</evidence>
<dbReference type="InterPro" id="IPR004438">
    <property type="entry name" value="Peptidase_M3B"/>
</dbReference>
<dbReference type="InterPro" id="IPR042088">
    <property type="entry name" value="OligoPept_F_C"/>
</dbReference>
<evidence type="ECO:0000259" key="8">
    <source>
        <dbReference type="Pfam" id="PF08439"/>
    </source>
</evidence>
<evidence type="ECO:0000256" key="1">
    <source>
        <dbReference type="ARBA" id="ARBA00022670"/>
    </source>
</evidence>
<keyword evidence="1 6" id="KW-0645">Protease</keyword>
<comment type="caution">
    <text evidence="9">The sequence shown here is derived from an EMBL/GenBank/DDBJ whole genome shotgun (WGS) entry which is preliminary data.</text>
</comment>
<evidence type="ECO:0000256" key="3">
    <source>
        <dbReference type="ARBA" id="ARBA00022801"/>
    </source>
</evidence>
<evidence type="ECO:0000313" key="10">
    <source>
        <dbReference type="Proteomes" id="UP000466024"/>
    </source>
</evidence>
<dbReference type="Gene3D" id="1.10.287.830">
    <property type="entry name" value="putative peptidase helix hairpin domain like"/>
    <property type="match status" value="1"/>
</dbReference>
<keyword evidence="3 6" id="KW-0378">Hydrolase</keyword>
<dbReference type="InterPro" id="IPR045090">
    <property type="entry name" value="Pept_M3A_M3B"/>
</dbReference>
<dbReference type="Pfam" id="PF01432">
    <property type="entry name" value="Peptidase_M3"/>
    <property type="match status" value="1"/>
</dbReference>
<reference evidence="9 10" key="1">
    <citation type="submission" date="2019-08" db="EMBL/GenBank/DDBJ databases">
        <title>Bioinformatics analysis of the strain L3 and L5.</title>
        <authorList>
            <person name="Li X."/>
        </authorList>
    </citation>
    <scope>NUCLEOTIDE SEQUENCE [LARGE SCALE GENOMIC DNA]</scope>
    <source>
        <strain evidence="9 10">L3</strain>
    </source>
</reference>
<dbReference type="PANTHER" id="PTHR11804:SF84">
    <property type="entry name" value="SACCHAROLYSIN"/>
    <property type="match status" value="1"/>
</dbReference>